<dbReference type="InterPro" id="IPR003141">
    <property type="entry name" value="Pol/His_phosphatase_N"/>
</dbReference>
<sequence>MKYLIDVHTHTIASGHAYSTLTENAKQASEIGLKVLGTTEHGPTMYDSPHPWYFGNYRVLPRELFGVTMLYGCEANIIKSNGELDLPLEYQKTVDILIASLHDICFEPNTRDKNTEAVLNAMENPYIDILGHLGNPTYPIWEEKIIQKAKEKNILIEFNNSSMTTSRPGSRQYCKKIAELCKENGNMVILNTDSHFNLHIGQFQQVHELMQEVEMPDDKIINIDENRIIEYLKSKGKLKDMNN</sequence>
<protein>
    <submittedName>
        <fullName evidence="2">Putative hydrolase</fullName>
    </submittedName>
</protein>
<evidence type="ECO:0000313" key="3">
    <source>
        <dbReference type="Proteomes" id="UP000184447"/>
    </source>
</evidence>
<name>A0A1M5U5N0_9CLOT</name>
<proteinExistence type="predicted"/>
<dbReference type="Gene3D" id="3.20.20.140">
    <property type="entry name" value="Metal-dependent hydrolases"/>
    <property type="match status" value="1"/>
</dbReference>
<evidence type="ECO:0000313" key="2">
    <source>
        <dbReference type="EMBL" id="SHH58259.1"/>
    </source>
</evidence>
<dbReference type="PANTHER" id="PTHR36928">
    <property type="entry name" value="PHOSPHATASE YCDX-RELATED"/>
    <property type="match status" value="1"/>
</dbReference>
<dbReference type="OrthoDB" id="9808747at2"/>
<evidence type="ECO:0000259" key="1">
    <source>
        <dbReference type="SMART" id="SM00481"/>
    </source>
</evidence>
<dbReference type="SUPFAM" id="SSF89550">
    <property type="entry name" value="PHP domain-like"/>
    <property type="match status" value="1"/>
</dbReference>
<dbReference type="Proteomes" id="UP000184447">
    <property type="component" value="Unassembled WGS sequence"/>
</dbReference>
<accession>A0A1M5U5N0</accession>
<dbReference type="GO" id="GO:0008270">
    <property type="term" value="F:zinc ion binding"/>
    <property type="evidence" value="ECO:0007669"/>
    <property type="project" value="TreeGrafter"/>
</dbReference>
<dbReference type="AlphaFoldDB" id="A0A1M5U5N0"/>
<dbReference type="InterPro" id="IPR004013">
    <property type="entry name" value="PHP_dom"/>
</dbReference>
<dbReference type="STRING" id="1121316.SAMN02745207_01591"/>
<dbReference type="InterPro" id="IPR016195">
    <property type="entry name" value="Pol/histidinol_Pase-like"/>
</dbReference>
<dbReference type="GO" id="GO:0005829">
    <property type="term" value="C:cytosol"/>
    <property type="evidence" value="ECO:0007669"/>
    <property type="project" value="TreeGrafter"/>
</dbReference>
<dbReference type="CDD" id="cd07437">
    <property type="entry name" value="PHP_HisPPase_Ycdx_like"/>
    <property type="match status" value="1"/>
</dbReference>
<dbReference type="GO" id="GO:0042578">
    <property type="term" value="F:phosphoric ester hydrolase activity"/>
    <property type="evidence" value="ECO:0007669"/>
    <property type="project" value="TreeGrafter"/>
</dbReference>
<keyword evidence="2" id="KW-0378">Hydrolase</keyword>
<reference evidence="2 3" key="1">
    <citation type="submission" date="2016-11" db="EMBL/GenBank/DDBJ databases">
        <authorList>
            <person name="Jaros S."/>
            <person name="Januszkiewicz K."/>
            <person name="Wedrychowicz H."/>
        </authorList>
    </citation>
    <scope>NUCLEOTIDE SEQUENCE [LARGE SCALE GENOMIC DNA]</scope>
    <source>
        <strain evidence="2 3">DSM 8605</strain>
    </source>
</reference>
<organism evidence="2 3">
    <name type="scientific">Clostridium grantii DSM 8605</name>
    <dbReference type="NCBI Taxonomy" id="1121316"/>
    <lineage>
        <taxon>Bacteria</taxon>
        <taxon>Bacillati</taxon>
        <taxon>Bacillota</taxon>
        <taxon>Clostridia</taxon>
        <taxon>Eubacteriales</taxon>
        <taxon>Clostridiaceae</taxon>
        <taxon>Clostridium</taxon>
    </lineage>
</organism>
<dbReference type="SMART" id="SM00481">
    <property type="entry name" value="POLIIIAc"/>
    <property type="match status" value="1"/>
</dbReference>
<dbReference type="NCBIfam" id="NF006702">
    <property type="entry name" value="PRK09248.1"/>
    <property type="match status" value="1"/>
</dbReference>
<dbReference type="Pfam" id="PF02811">
    <property type="entry name" value="PHP"/>
    <property type="match status" value="1"/>
</dbReference>
<dbReference type="EMBL" id="FQXM01000007">
    <property type="protein sequence ID" value="SHH58259.1"/>
    <property type="molecule type" value="Genomic_DNA"/>
</dbReference>
<dbReference type="RefSeq" id="WP_073337906.1">
    <property type="nucleotide sequence ID" value="NZ_FQXM01000007.1"/>
</dbReference>
<feature type="domain" description="Polymerase/histidinol phosphatase N-terminal" evidence="1">
    <location>
        <begin position="5"/>
        <end position="79"/>
    </location>
</feature>
<dbReference type="PANTHER" id="PTHR36928:SF1">
    <property type="entry name" value="PHOSPHATASE YCDX-RELATED"/>
    <property type="match status" value="1"/>
</dbReference>
<dbReference type="InterPro" id="IPR050243">
    <property type="entry name" value="PHP_phosphatase"/>
</dbReference>
<keyword evidence="3" id="KW-1185">Reference proteome</keyword>
<gene>
    <name evidence="2" type="ORF">SAMN02745207_01591</name>
</gene>